<name>A0A380MRI9_STRGR</name>
<dbReference type="EMBL" id="UHID01000001">
    <property type="protein sequence ID" value="SUO93937.1"/>
    <property type="molecule type" value="Genomic_DNA"/>
</dbReference>
<sequence>MESQSVRKVVLLGTLVVGLVLITLVAGAIAWVDATR</sequence>
<keyword evidence="1" id="KW-0472">Membrane</keyword>
<accession>A0A380MRI9</accession>
<gene>
    <name evidence="2" type="ORF">NCTC7807_00639</name>
</gene>
<evidence type="ECO:0000256" key="1">
    <source>
        <dbReference type="SAM" id="Phobius"/>
    </source>
</evidence>
<proteinExistence type="predicted"/>
<evidence type="ECO:0000313" key="3">
    <source>
        <dbReference type="Proteomes" id="UP000254150"/>
    </source>
</evidence>
<keyword evidence="1" id="KW-1133">Transmembrane helix</keyword>
<evidence type="ECO:0000313" key="2">
    <source>
        <dbReference type="EMBL" id="SUO93937.1"/>
    </source>
</evidence>
<protein>
    <submittedName>
        <fullName evidence="2">Uncharacterized protein</fullName>
    </submittedName>
</protein>
<feature type="transmembrane region" description="Helical" evidence="1">
    <location>
        <begin position="9"/>
        <end position="32"/>
    </location>
</feature>
<organism evidence="2 3">
    <name type="scientific">Streptomyces griseus</name>
    <dbReference type="NCBI Taxonomy" id="1911"/>
    <lineage>
        <taxon>Bacteria</taxon>
        <taxon>Bacillati</taxon>
        <taxon>Actinomycetota</taxon>
        <taxon>Actinomycetes</taxon>
        <taxon>Kitasatosporales</taxon>
        <taxon>Streptomycetaceae</taxon>
        <taxon>Streptomyces</taxon>
    </lineage>
</organism>
<dbReference type="AlphaFoldDB" id="A0A380MRI9"/>
<dbReference type="Proteomes" id="UP000254150">
    <property type="component" value="Unassembled WGS sequence"/>
</dbReference>
<reference evidence="2 3" key="1">
    <citation type="submission" date="2018-06" db="EMBL/GenBank/DDBJ databases">
        <authorList>
            <consortium name="Pathogen Informatics"/>
            <person name="Doyle S."/>
        </authorList>
    </citation>
    <scope>NUCLEOTIDE SEQUENCE [LARGE SCALE GENOMIC DNA]</scope>
    <source>
        <strain evidence="2 3">NCTC7807</strain>
    </source>
</reference>
<keyword evidence="1" id="KW-0812">Transmembrane</keyword>